<comment type="caution">
    <text evidence="11">The sequence shown here is derived from an EMBL/GenBank/DDBJ whole genome shotgun (WGS) entry which is preliminary data.</text>
</comment>
<evidence type="ECO:0000313" key="12">
    <source>
        <dbReference type="Proteomes" id="UP001595462"/>
    </source>
</evidence>
<name>A0ABV7EUJ9_9GAMM</name>
<evidence type="ECO:0000256" key="1">
    <source>
        <dbReference type="ARBA" id="ARBA00004496"/>
    </source>
</evidence>
<comment type="subcellular location">
    <subcellularLocation>
        <location evidence="1">Cytoplasm</location>
    </subcellularLocation>
</comment>
<organism evidence="11 12">
    <name type="scientific">Salinisphaera aquimarina</name>
    <dbReference type="NCBI Taxonomy" id="2094031"/>
    <lineage>
        <taxon>Bacteria</taxon>
        <taxon>Pseudomonadati</taxon>
        <taxon>Pseudomonadota</taxon>
        <taxon>Gammaproteobacteria</taxon>
        <taxon>Salinisphaerales</taxon>
        <taxon>Salinisphaeraceae</taxon>
        <taxon>Salinisphaera</taxon>
    </lineage>
</organism>
<evidence type="ECO:0000256" key="8">
    <source>
        <dbReference type="ARBA" id="ARBA00022840"/>
    </source>
</evidence>
<accession>A0ABV7EUJ9</accession>
<keyword evidence="9" id="KW-0460">Magnesium</keyword>
<dbReference type="SUPFAM" id="SSF52540">
    <property type="entry name" value="P-loop containing nucleoside triphosphate hydrolases"/>
    <property type="match status" value="1"/>
</dbReference>
<evidence type="ECO:0000256" key="10">
    <source>
        <dbReference type="ARBA" id="ARBA00032441"/>
    </source>
</evidence>
<dbReference type="NCBIfam" id="TIGR00150">
    <property type="entry name" value="T6A_YjeE"/>
    <property type="match status" value="1"/>
</dbReference>
<protein>
    <recommendedName>
        <fullName evidence="3">tRNA threonylcarbamoyladenosine biosynthesis protein TsaE</fullName>
    </recommendedName>
    <alternativeName>
        <fullName evidence="10">t(6)A37 threonylcarbamoyladenosine biosynthesis protein TsaE</fullName>
    </alternativeName>
</protein>
<evidence type="ECO:0000256" key="7">
    <source>
        <dbReference type="ARBA" id="ARBA00022741"/>
    </source>
</evidence>
<evidence type="ECO:0000256" key="9">
    <source>
        <dbReference type="ARBA" id="ARBA00022842"/>
    </source>
</evidence>
<dbReference type="PANTHER" id="PTHR33540">
    <property type="entry name" value="TRNA THREONYLCARBAMOYLADENOSINE BIOSYNTHESIS PROTEIN TSAE"/>
    <property type="match status" value="1"/>
</dbReference>
<dbReference type="Proteomes" id="UP001595462">
    <property type="component" value="Unassembled WGS sequence"/>
</dbReference>
<gene>
    <name evidence="11" type="primary">tsaE</name>
    <name evidence="11" type="ORF">ACFOSU_14430</name>
</gene>
<dbReference type="Gene3D" id="3.40.50.300">
    <property type="entry name" value="P-loop containing nucleotide triphosphate hydrolases"/>
    <property type="match status" value="1"/>
</dbReference>
<dbReference type="InterPro" id="IPR003442">
    <property type="entry name" value="T6A_TsaE"/>
</dbReference>
<keyword evidence="8" id="KW-0067">ATP-binding</keyword>
<evidence type="ECO:0000256" key="4">
    <source>
        <dbReference type="ARBA" id="ARBA00022490"/>
    </source>
</evidence>
<comment type="similarity">
    <text evidence="2">Belongs to the TsaE family.</text>
</comment>
<keyword evidence="5" id="KW-0819">tRNA processing</keyword>
<keyword evidence="7" id="KW-0547">Nucleotide-binding</keyword>
<keyword evidence="12" id="KW-1185">Reference proteome</keyword>
<dbReference type="PANTHER" id="PTHR33540:SF2">
    <property type="entry name" value="TRNA THREONYLCARBAMOYLADENOSINE BIOSYNTHESIS PROTEIN TSAE"/>
    <property type="match status" value="1"/>
</dbReference>
<dbReference type="Pfam" id="PF02367">
    <property type="entry name" value="TsaE"/>
    <property type="match status" value="1"/>
</dbReference>
<evidence type="ECO:0000256" key="6">
    <source>
        <dbReference type="ARBA" id="ARBA00022723"/>
    </source>
</evidence>
<keyword evidence="6" id="KW-0479">Metal-binding</keyword>
<dbReference type="EMBL" id="JBHRSS010000006">
    <property type="protein sequence ID" value="MFC3105075.1"/>
    <property type="molecule type" value="Genomic_DNA"/>
</dbReference>
<keyword evidence="4" id="KW-0963">Cytoplasm</keyword>
<evidence type="ECO:0000256" key="5">
    <source>
        <dbReference type="ARBA" id="ARBA00022694"/>
    </source>
</evidence>
<dbReference type="InterPro" id="IPR027417">
    <property type="entry name" value="P-loop_NTPase"/>
</dbReference>
<reference evidence="12" key="1">
    <citation type="journal article" date="2019" name="Int. J. Syst. Evol. Microbiol.">
        <title>The Global Catalogue of Microorganisms (GCM) 10K type strain sequencing project: providing services to taxonomists for standard genome sequencing and annotation.</title>
        <authorList>
            <consortium name="The Broad Institute Genomics Platform"/>
            <consortium name="The Broad Institute Genome Sequencing Center for Infectious Disease"/>
            <person name="Wu L."/>
            <person name="Ma J."/>
        </authorList>
    </citation>
    <scope>NUCLEOTIDE SEQUENCE [LARGE SCALE GENOMIC DNA]</scope>
    <source>
        <strain evidence="12">KCTC 52640</strain>
    </source>
</reference>
<evidence type="ECO:0000313" key="11">
    <source>
        <dbReference type="EMBL" id="MFC3105075.1"/>
    </source>
</evidence>
<evidence type="ECO:0000256" key="2">
    <source>
        <dbReference type="ARBA" id="ARBA00007599"/>
    </source>
</evidence>
<sequence length="156" mass="16698">MAVMRLVDAAATDALGAMVARALIGHDGGLVVSLVGELGAGKTALARATLRGLGHQGAVVSPSYTLVEPYPIGGRTFHHLDLYRLGDPEELEFLGVRDIDTAHDWLFVEWAERGAGFLPPVDMVIELTYAKTGRDAQIRPLTGLGARFFEGLKNTT</sequence>
<proteinExistence type="inferred from homology"/>
<dbReference type="RefSeq" id="WP_380690631.1">
    <property type="nucleotide sequence ID" value="NZ_JBHRSS010000006.1"/>
</dbReference>
<evidence type="ECO:0000256" key="3">
    <source>
        <dbReference type="ARBA" id="ARBA00019010"/>
    </source>
</evidence>